<dbReference type="Proteomes" id="UP000708208">
    <property type="component" value="Unassembled WGS sequence"/>
</dbReference>
<keyword evidence="3" id="KW-1185">Reference proteome</keyword>
<evidence type="ECO:0000256" key="1">
    <source>
        <dbReference type="SAM" id="SignalP"/>
    </source>
</evidence>
<reference evidence="2" key="1">
    <citation type="submission" date="2021-06" db="EMBL/GenBank/DDBJ databases">
        <authorList>
            <person name="Hodson N. C."/>
            <person name="Mongue J. A."/>
            <person name="Jaron S. K."/>
        </authorList>
    </citation>
    <scope>NUCLEOTIDE SEQUENCE</scope>
</reference>
<name>A0A8J2JGJ9_9HEXA</name>
<keyword evidence="1" id="KW-0732">Signal</keyword>
<protein>
    <recommendedName>
        <fullName evidence="4">Secreted protein</fullName>
    </recommendedName>
</protein>
<evidence type="ECO:0008006" key="4">
    <source>
        <dbReference type="Google" id="ProtNLM"/>
    </source>
</evidence>
<sequence>MFIWYNSIFACFLAGANPCWGLVKVARISVGITYELCRQYSEFQETKLVSRTSAKQVSGPIKNLNAEVRWSRCVNPVGRGST</sequence>
<evidence type="ECO:0000313" key="3">
    <source>
        <dbReference type="Proteomes" id="UP000708208"/>
    </source>
</evidence>
<dbReference type="EMBL" id="CAJVCH010064860">
    <property type="protein sequence ID" value="CAG7719830.1"/>
    <property type="molecule type" value="Genomic_DNA"/>
</dbReference>
<organism evidence="2 3">
    <name type="scientific">Allacma fusca</name>
    <dbReference type="NCBI Taxonomy" id="39272"/>
    <lineage>
        <taxon>Eukaryota</taxon>
        <taxon>Metazoa</taxon>
        <taxon>Ecdysozoa</taxon>
        <taxon>Arthropoda</taxon>
        <taxon>Hexapoda</taxon>
        <taxon>Collembola</taxon>
        <taxon>Symphypleona</taxon>
        <taxon>Sminthuridae</taxon>
        <taxon>Allacma</taxon>
    </lineage>
</organism>
<dbReference type="AlphaFoldDB" id="A0A8J2JGJ9"/>
<comment type="caution">
    <text evidence="2">The sequence shown here is derived from an EMBL/GenBank/DDBJ whole genome shotgun (WGS) entry which is preliminary data.</text>
</comment>
<proteinExistence type="predicted"/>
<feature type="chain" id="PRO_5035179523" description="Secreted protein" evidence="1">
    <location>
        <begin position="22"/>
        <end position="82"/>
    </location>
</feature>
<feature type="signal peptide" evidence="1">
    <location>
        <begin position="1"/>
        <end position="21"/>
    </location>
</feature>
<gene>
    <name evidence="2" type="ORF">AFUS01_LOCUS9134</name>
</gene>
<accession>A0A8J2JGJ9</accession>
<evidence type="ECO:0000313" key="2">
    <source>
        <dbReference type="EMBL" id="CAG7719830.1"/>
    </source>
</evidence>